<gene>
    <name evidence="4" type="primary">LOC100372839</name>
</gene>
<organism evidence="3 4">
    <name type="scientific">Saccoglossus kowalevskii</name>
    <name type="common">Acorn worm</name>
    <dbReference type="NCBI Taxonomy" id="10224"/>
    <lineage>
        <taxon>Eukaryota</taxon>
        <taxon>Metazoa</taxon>
        <taxon>Hemichordata</taxon>
        <taxon>Enteropneusta</taxon>
        <taxon>Harrimaniidae</taxon>
        <taxon>Saccoglossus</taxon>
    </lineage>
</organism>
<accession>A0ABM0MQ24</accession>
<proteinExistence type="inferred from homology"/>
<keyword evidence="3" id="KW-1185">Reference proteome</keyword>
<sequence length="325" mass="36363">MLVIISCLITLIILYKTIDWLLRLPTVDGISSKYVLVTGCDSGFGYQLAQQLEKKGFYVFATCLTASGEHKLNSVTSERVKTIRMDVTSSSNIKEVAEMVKKFLPENTGLWGLVNNAGVTGVGGPCDWHTKKHYSDCFDVNVFGMIESTIAFLPLIKISQGRIVNVSSVMGRFAVSGPYSVSKFAVEAFSDGLRIVMRCFGVSVSIIEPGFFRTEMVTYDNIVKPLDQVWKNLNTEIQEEYGEEFFENLKSNTAKALELCSDKTYLVVDAMVHALTSVRPMTRYSVGWDAKLVWIPLSLLPSCICDPIHLYLNNFSLPKIMQKRQ</sequence>
<protein>
    <submittedName>
        <fullName evidence="4">17-beta-hydroxysteroid dehydrogenase type 6-like</fullName>
    </submittedName>
</protein>
<dbReference type="Gene3D" id="3.40.50.720">
    <property type="entry name" value="NAD(P)-binding Rossmann-like Domain"/>
    <property type="match status" value="1"/>
</dbReference>
<dbReference type="RefSeq" id="XP_006822115.1">
    <property type="nucleotide sequence ID" value="XM_006822052.1"/>
</dbReference>
<reference evidence="4" key="1">
    <citation type="submission" date="2025-08" db="UniProtKB">
        <authorList>
            <consortium name="RefSeq"/>
        </authorList>
    </citation>
    <scope>IDENTIFICATION</scope>
    <source>
        <tissue evidence="4">Testes</tissue>
    </source>
</reference>
<dbReference type="PANTHER" id="PTHR43313">
    <property type="entry name" value="SHORT-CHAIN DEHYDROGENASE/REDUCTASE FAMILY 9C"/>
    <property type="match status" value="1"/>
</dbReference>
<dbReference type="Proteomes" id="UP000694865">
    <property type="component" value="Unplaced"/>
</dbReference>
<evidence type="ECO:0000313" key="4">
    <source>
        <dbReference type="RefSeq" id="XP_006822115.1"/>
    </source>
</evidence>
<dbReference type="PRINTS" id="PR00081">
    <property type="entry name" value="GDHRDH"/>
</dbReference>
<dbReference type="InterPro" id="IPR020904">
    <property type="entry name" value="Sc_DH/Rdtase_CS"/>
</dbReference>
<dbReference type="GeneID" id="100372839"/>
<dbReference type="PANTHER" id="PTHR43313:SF50">
    <property type="entry name" value="GH26015P"/>
    <property type="match status" value="1"/>
</dbReference>
<dbReference type="InterPro" id="IPR036291">
    <property type="entry name" value="NAD(P)-bd_dom_sf"/>
</dbReference>
<dbReference type="PROSITE" id="PS00061">
    <property type="entry name" value="ADH_SHORT"/>
    <property type="match status" value="1"/>
</dbReference>
<name>A0ABM0MQ24_SACKO</name>
<comment type="similarity">
    <text evidence="2">Belongs to the short-chain dehydrogenases/reductases (SDR) family.</text>
</comment>
<dbReference type="InterPro" id="IPR002347">
    <property type="entry name" value="SDR_fam"/>
</dbReference>
<keyword evidence="1" id="KW-0560">Oxidoreductase</keyword>
<evidence type="ECO:0000313" key="3">
    <source>
        <dbReference type="Proteomes" id="UP000694865"/>
    </source>
</evidence>
<evidence type="ECO:0000256" key="1">
    <source>
        <dbReference type="ARBA" id="ARBA00023002"/>
    </source>
</evidence>
<dbReference type="Pfam" id="PF00106">
    <property type="entry name" value="adh_short"/>
    <property type="match status" value="1"/>
</dbReference>
<dbReference type="PRINTS" id="PR00080">
    <property type="entry name" value="SDRFAMILY"/>
</dbReference>
<evidence type="ECO:0000256" key="2">
    <source>
        <dbReference type="RuleBase" id="RU000363"/>
    </source>
</evidence>
<dbReference type="SUPFAM" id="SSF51735">
    <property type="entry name" value="NAD(P)-binding Rossmann-fold domains"/>
    <property type="match status" value="1"/>
</dbReference>